<dbReference type="PANTHER" id="PTHR45436:SF5">
    <property type="entry name" value="SENSOR HISTIDINE KINASE TRCS"/>
    <property type="match status" value="1"/>
</dbReference>
<evidence type="ECO:0000256" key="5">
    <source>
        <dbReference type="ARBA" id="ARBA00022777"/>
    </source>
</evidence>
<dbReference type="InterPro" id="IPR013587">
    <property type="entry name" value="Nitrate/nitrite_sensing"/>
</dbReference>
<protein>
    <recommendedName>
        <fullName evidence="2">histidine kinase</fullName>
        <ecNumber evidence="2">2.7.13.3</ecNumber>
    </recommendedName>
</protein>
<dbReference type="InterPro" id="IPR050428">
    <property type="entry name" value="TCS_sensor_his_kinase"/>
</dbReference>
<dbReference type="EMBL" id="SMKQ01000016">
    <property type="protein sequence ID" value="TDD52564.1"/>
    <property type="molecule type" value="Genomic_DNA"/>
</dbReference>
<dbReference type="Gene3D" id="3.30.565.10">
    <property type="entry name" value="Histidine kinase-like ATPase, C-terminal domain"/>
    <property type="match status" value="1"/>
</dbReference>
<keyword evidence="4" id="KW-0808">Transferase</keyword>
<keyword evidence="7" id="KW-0812">Transmembrane</keyword>
<keyword evidence="3" id="KW-0597">Phosphoprotein</keyword>
<dbReference type="SUPFAM" id="SSF55874">
    <property type="entry name" value="ATPase domain of HSP90 chaperone/DNA topoisomerase II/histidine kinase"/>
    <property type="match status" value="1"/>
</dbReference>
<feature type="domain" description="Histidine kinase/HSP90-like ATPase" evidence="8">
    <location>
        <begin position="516"/>
        <end position="626"/>
    </location>
</feature>
<keyword evidence="7" id="KW-1133">Transmembrane helix</keyword>
<gene>
    <name evidence="9" type="ORF">E1286_08550</name>
</gene>
<evidence type="ECO:0000256" key="1">
    <source>
        <dbReference type="ARBA" id="ARBA00000085"/>
    </source>
</evidence>
<feature type="compositionally biased region" description="Low complexity" evidence="6">
    <location>
        <begin position="630"/>
        <end position="642"/>
    </location>
</feature>
<dbReference type="AlphaFoldDB" id="A0A4R4Z650"/>
<evidence type="ECO:0000256" key="3">
    <source>
        <dbReference type="ARBA" id="ARBA00022553"/>
    </source>
</evidence>
<dbReference type="OrthoDB" id="3845898at2"/>
<organism evidence="9 10">
    <name type="scientific">Nonomuraea terrae</name>
    <dbReference type="NCBI Taxonomy" id="2530383"/>
    <lineage>
        <taxon>Bacteria</taxon>
        <taxon>Bacillati</taxon>
        <taxon>Actinomycetota</taxon>
        <taxon>Actinomycetes</taxon>
        <taxon>Streptosporangiales</taxon>
        <taxon>Streptosporangiaceae</taxon>
        <taxon>Nonomuraea</taxon>
    </lineage>
</organism>
<evidence type="ECO:0000259" key="8">
    <source>
        <dbReference type="SMART" id="SM00387"/>
    </source>
</evidence>
<keyword evidence="5" id="KW-0418">Kinase</keyword>
<reference evidence="9 10" key="1">
    <citation type="submission" date="2019-03" db="EMBL/GenBank/DDBJ databases">
        <title>Draft genome sequences of novel Actinobacteria.</title>
        <authorList>
            <person name="Sahin N."/>
            <person name="Ay H."/>
            <person name="Saygin H."/>
        </authorList>
    </citation>
    <scope>NUCLEOTIDE SEQUENCE [LARGE SCALE GENOMIC DNA]</scope>
    <source>
        <strain evidence="9 10">CH32</strain>
    </source>
</reference>
<dbReference type="GO" id="GO:0004673">
    <property type="term" value="F:protein histidine kinase activity"/>
    <property type="evidence" value="ECO:0007669"/>
    <property type="project" value="UniProtKB-EC"/>
</dbReference>
<accession>A0A4R4Z650</accession>
<keyword evidence="9" id="KW-0067">ATP-binding</keyword>
<evidence type="ECO:0000313" key="10">
    <source>
        <dbReference type="Proteomes" id="UP000295302"/>
    </source>
</evidence>
<evidence type="ECO:0000256" key="7">
    <source>
        <dbReference type="SAM" id="Phobius"/>
    </source>
</evidence>
<feature type="compositionally biased region" description="Basic and acidic residues" evidence="6">
    <location>
        <begin position="702"/>
        <end position="712"/>
    </location>
</feature>
<keyword evidence="10" id="KW-1185">Reference proteome</keyword>
<dbReference type="Proteomes" id="UP000295302">
    <property type="component" value="Unassembled WGS sequence"/>
</dbReference>
<dbReference type="GO" id="GO:0005886">
    <property type="term" value="C:plasma membrane"/>
    <property type="evidence" value="ECO:0007669"/>
    <property type="project" value="TreeGrafter"/>
</dbReference>
<dbReference type="PANTHER" id="PTHR45436">
    <property type="entry name" value="SENSOR HISTIDINE KINASE YKOH"/>
    <property type="match status" value="1"/>
</dbReference>
<dbReference type="Pfam" id="PF08376">
    <property type="entry name" value="NIT"/>
    <property type="match status" value="1"/>
</dbReference>
<evidence type="ECO:0000256" key="6">
    <source>
        <dbReference type="SAM" id="MobiDB-lite"/>
    </source>
</evidence>
<dbReference type="EC" id="2.7.13.3" evidence="2"/>
<dbReference type="InterPro" id="IPR036890">
    <property type="entry name" value="HATPase_C_sf"/>
</dbReference>
<dbReference type="SMART" id="SM00387">
    <property type="entry name" value="HATPase_c"/>
    <property type="match status" value="1"/>
</dbReference>
<feature type="transmembrane region" description="Helical" evidence="7">
    <location>
        <begin position="311"/>
        <end position="330"/>
    </location>
</feature>
<comment type="catalytic activity">
    <reaction evidence="1">
        <text>ATP + protein L-histidine = ADP + protein N-phospho-L-histidine.</text>
        <dbReference type="EC" id="2.7.13.3"/>
    </reaction>
</comment>
<evidence type="ECO:0000313" key="9">
    <source>
        <dbReference type="EMBL" id="TDD52564.1"/>
    </source>
</evidence>
<feature type="region of interest" description="Disordered" evidence="6">
    <location>
        <begin position="630"/>
        <end position="739"/>
    </location>
</feature>
<proteinExistence type="predicted"/>
<sequence length="739" mass="80078">MPPTRGWDMGSRNRSIRFKIFLLLLLPLLSLSALWGFVLNLTMDDARSLLRANTLYETLGVASTDLGLQLQAERVRSAETLATRELTEVLGSQRARTDQSVAEFEHAVSAAGDAVGDDLRAPLDNLRTSLDRLASIRDDIDTGGGSRLSGLHAYNRLLDALFLLSDDLVPVSDLAIFQQASSLHTMGLAREYIAREHALVVGALADRRLSEAETTAFAEYAASRKFLHARGLAGLDVPLRRPYEEVFASEPFIVFTAMETRIVRTGTTPAADAWQQTLDDLTSRLDDLGADTAGTLADRTSEAATGTMVKIAVAGGLGLIAVLASIIISVRFGRRLAGELAGLRSAAVELAQRRLPDIVARLRRGEDVDVRKEAKAIKVRGSAEITDVARAFGSVQRTAVKAAVGQAALRRGVGQVFLNLARRKQGLLHRQLGLLDRMQRRTHDPDRLEELFRLDHLTTRMRRHAESLIVLSGAAPGRAWRRPVPMIDVVRAAVAEVEDYTRIAVTSMPDGAIDGAAAADVTHLVAELVENATIYSPPDTMVQVRGDRVSNGYAIEVEDKGLGLSAAEYGQVNALLAAPPEFDLADSDRLGLFVVATLAGRHGVKVQLRRSPFGGTLAIVLVPRALMAETTETAEPGEPAQTREPGRTTQNGDGKAVLPSRTRKKALAVVTSGTHAGLPKRVRQAHLAPQLREQQPEPEQEQAERSPDEVRDLFSAFQRGTQRAREEASEEGPMSKGDA</sequence>
<name>A0A4R4Z650_9ACTN</name>
<evidence type="ECO:0000256" key="2">
    <source>
        <dbReference type="ARBA" id="ARBA00012438"/>
    </source>
</evidence>
<evidence type="ECO:0000256" key="4">
    <source>
        <dbReference type="ARBA" id="ARBA00022679"/>
    </source>
</evidence>
<comment type="caution">
    <text evidence="9">The sequence shown here is derived from an EMBL/GenBank/DDBJ whole genome shotgun (WGS) entry which is preliminary data.</text>
</comment>
<dbReference type="InterPro" id="IPR003594">
    <property type="entry name" value="HATPase_dom"/>
</dbReference>
<dbReference type="Pfam" id="PF02518">
    <property type="entry name" value="HATPase_c"/>
    <property type="match status" value="1"/>
</dbReference>
<keyword evidence="9" id="KW-0547">Nucleotide-binding</keyword>
<dbReference type="GO" id="GO:0005524">
    <property type="term" value="F:ATP binding"/>
    <property type="evidence" value="ECO:0007669"/>
    <property type="project" value="UniProtKB-KW"/>
</dbReference>
<keyword evidence="7" id="KW-0472">Membrane</keyword>
<dbReference type="GO" id="GO:0000160">
    <property type="term" value="P:phosphorelay signal transduction system"/>
    <property type="evidence" value="ECO:0007669"/>
    <property type="project" value="TreeGrafter"/>
</dbReference>